<proteinExistence type="predicted"/>
<dbReference type="OrthoDB" id="5378679at2759"/>
<accession>E4ZK48</accession>
<dbReference type="eggNOG" id="ENOG502SD7X">
    <property type="taxonomic scope" value="Eukaryota"/>
</dbReference>
<dbReference type="VEuPathDB" id="FungiDB:LEMA_P071510.1"/>
<dbReference type="HOGENOM" id="CLU_054588_0_0_1"/>
<sequence length="387" mass="43008">MRLKTLNGAPLCEHLDFSDTSLLGEDQCRSVLAELNPNASSLESTLPLKWRSITNRATRLRTGWSQPYLSGSSRPHDGESIALTIPNLVESPHCIQNEQANLDETLTLIDPSFQTDDFVQHSLIFHNALLSSQVLQDAGTGSFVSPSSFLDTSFASTTSYYESPSRVDEHTLLLRVPPQMTITPLGSLPTAQHLNAIYPQTPTPNLVCVLTGSPVQRQIFVQKGGYTRNLWEIFVADETRSGFKVNFWIQPPRKSNRHQVHAQDALCRVLGTIKIGDILLLRNIALNSYRDTVYGQSLSAAFTRARSSIDILMKSNGIEIAHTGGLPRSAVEAFVRVRKWARTHIASEMNIAGKRKRSVERASQHSKRAQLSQDHDGWLPPDTMESV</sequence>
<dbReference type="EMBL" id="FP929072">
    <property type="protein sequence ID" value="CBX91643.1"/>
    <property type="molecule type" value="Genomic_DNA"/>
</dbReference>
<organism evidence="3">
    <name type="scientific">Leptosphaeria maculans (strain JN3 / isolate v23.1.3 / race Av1-4-5-6-7-8)</name>
    <name type="common">Blackleg fungus</name>
    <name type="synonym">Phoma lingam</name>
    <dbReference type="NCBI Taxonomy" id="985895"/>
    <lineage>
        <taxon>Eukaryota</taxon>
        <taxon>Fungi</taxon>
        <taxon>Dikarya</taxon>
        <taxon>Ascomycota</taxon>
        <taxon>Pezizomycotina</taxon>
        <taxon>Dothideomycetes</taxon>
        <taxon>Pleosporomycetidae</taxon>
        <taxon>Pleosporales</taxon>
        <taxon>Pleosporineae</taxon>
        <taxon>Leptosphaeriaceae</taxon>
        <taxon>Plenodomus</taxon>
        <taxon>Plenodomus lingam/Leptosphaeria maculans species complex</taxon>
    </lineage>
</organism>
<gene>
    <name evidence="2" type="ORF">LEMA_P071510.1</name>
</gene>
<evidence type="ECO:0000256" key="1">
    <source>
        <dbReference type="SAM" id="MobiDB-lite"/>
    </source>
</evidence>
<dbReference type="AlphaFoldDB" id="E4ZK48"/>
<reference evidence="3" key="1">
    <citation type="journal article" date="2011" name="Nat. Commun.">
        <title>Effector diversification within compartments of the Leptosphaeria maculans genome affected by Repeat-Induced Point mutations.</title>
        <authorList>
            <person name="Rouxel T."/>
            <person name="Grandaubert J."/>
            <person name="Hane J.K."/>
            <person name="Hoede C."/>
            <person name="van de Wouw A.P."/>
            <person name="Couloux A."/>
            <person name="Dominguez V."/>
            <person name="Anthouard V."/>
            <person name="Bally P."/>
            <person name="Bourras S."/>
            <person name="Cozijnsen A.J."/>
            <person name="Ciuffetti L.M."/>
            <person name="Degrave A."/>
            <person name="Dilmaghani A."/>
            <person name="Duret L."/>
            <person name="Fudal I."/>
            <person name="Goodwin S.B."/>
            <person name="Gout L."/>
            <person name="Glaser N."/>
            <person name="Linglin J."/>
            <person name="Kema G.H.J."/>
            <person name="Lapalu N."/>
            <person name="Lawrence C.B."/>
            <person name="May K."/>
            <person name="Meyer M."/>
            <person name="Ollivier B."/>
            <person name="Poulain J."/>
            <person name="Schoch C.L."/>
            <person name="Simon A."/>
            <person name="Spatafora J.W."/>
            <person name="Stachowiak A."/>
            <person name="Turgeon B.G."/>
            <person name="Tyler B.M."/>
            <person name="Vincent D."/>
            <person name="Weissenbach J."/>
            <person name="Amselem J."/>
            <person name="Quesneville H."/>
            <person name="Oliver R.P."/>
            <person name="Wincker P."/>
            <person name="Balesdent M.-H."/>
            <person name="Howlett B.J."/>
        </authorList>
    </citation>
    <scope>NUCLEOTIDE SEQUENCE [LARGE SCALE GENOMIC DNA]</scope>
    <source>
        <strain evidence="3">JN3 / isolate v23.1.3 / race Av1-4-5-6-7-8</strain>
    </source>
</reference>
<keyword evidence="3" id="KW-1185">Reference proteome</keyword>
<name>E4ZK48_LEPMJ</name>
<feature type="compositionally biased region" description="Basic residues" evidence="1">
    <location>
        <begin position="353"/>
        <end position="368"/>
    </location>
</feature>
<dbReference type="GeneID" id="13287629"/>
<dbReference type="Proteomes" id="UP000002668">
    <property type="component" value="Genome"/>
</dbReference>
<feature type="region of interest" description="Disordered" evidence="1">
    <location>
        <begin position="353"/>
        <end position="387"/>
    </location>
</feature>
<dbReference type="OMA" id="PPDTMES"/>
<protein>
    <submittedName>
        <fullName evidence="2">Uncharacterized protein</fullName>
    </submittedName>
</protein>
<dbReference type="InParanoid" id="E4ZK48"/>
<evidence type="ECO:0000313" key="2">
    <source>
        <dbReference type="EMBL" id="CBX91643.1"/>
    </source>
</evidence>
<evidence type="ECO:0000313" key="3">
    <source>
        <dbReference type="Proteomes" id="UP000002668"/>
    </source>
</evidence>